<evidence type="ECO:0000313" key="2">
    <source>
        <dbReference type="Proteomes" id="UP000010321"/>
    </source>
</evidence>
<keyword evidence="2" id="KW-1185">Reference proteome</keyword>
<dbReference type="Proteomes" id="UP000010321">
    <property type="component" value="Unassembled WGS sequence"/>
</dbReference>
<reference evidence="1 2" key="1">
    <citation type="submission" date="2011-02" db="EMBL/GenBank/DDBJ databases">
        <authorList>
            <person name="Weinstock G."/>
            <person name="Sodergren E."/>
            <person name="Clifton S."/>
            <person name="Fulton L."/>
            <person name="Fulton B."/>
            <person name="Courtney L."/>
            <person name="Fronick C."/>
            <person name="Harrison M."/>
            <person name="Strong C."/>
            <person name="Farmer C."/>
            <person name="Delahaunty K."/>
            <person name="Markovic C."/>
            <person name="Hall O."/>
            <person name="Minx P."/>
            <person name="Tomlinson C."/>
            <person name="Mitreva M."/>
            <person name="Hou S."/>
            <person name="Chen J."/>
            <person name="Wollam A."/>
            <person name="Pepin K.H."/>
            <person name="Johnson M."/>
            <person name="Bhonagiri V."/>
            <person name="Zhang X."/>
            <person name="Suruliraj S."/>
            <person name="Warren W."/>
            <person name="Chinwalla A."/>
            <person name="Mardis E.R."/>
            <person name="Wilson R.K."/>
        </authorList>
    </citation>
    <scope>NUCLEOTIDE SEQUENCE [LARGE SCALE GENOMIC DNA]</scope>
    <source>
        <strain evidence="1 2">YIT 12056</strain>
    </source>
</reference>
<proteinExistence type="predicted"/>
<evidence type="ECO:0000313" key="1">
    <source>
        <dbReference type="EMBL" id="EGF50905.1"/>
    </source>
</evidence>
<protein>
    <submittedName>
        <fullName evidence="1">Conserved domain protein</fullName>
    </submittedName>
</protein>
<accession>A0ABN0CME3</accession>
<sequence length="55" mass="6613">MKMKRQMKKVPIKSMQKLFNINISNFFMRSILLVSCNERTKVAQKREYGKFLIES</sequence>
<comment type="caution">
    <text evidence="1">The sequence shown here is derived from an EMBL/GenBank/DDBJ whole genome shotgun (WGS) entry which is preliminary data.</text>
</comment>
<name>A0ABN0CME3_9BACE</name>
<organism evidence="1 2">
    <name type="scientific">Bacteroides clarus YIT 12056</name>
    <dbReference type="NCBI Taxonomy" id="762984"/>
    <lineage>
        <taxon>Bacteria</taxon>
        <taxon>Pseudomonadati</taxon>
        <taxon>Bacteroidota</taxon>
        <taxon>Bacteroidia</taxon>
        <taxon>Bacteroidales</taxon>
        <taxon>Bacteroidaceae</taxon>
        <taxon>Bacteroides</taxon>
    </lineage>
</organism>
<gene>
    <name evidence="1" type="ORF">HMPREF9445_02219</name>
</gene>
<dbReference type="EMBL" id="AFBM01000027">
    <property type="protein sequence ID" value="EGF50905.1"/>
    <property type="molecule type" value="Genomic_DNA"/>
</dbReference>